<dbReference type="AlphaFoldDB" id="N0B9I5"/>
<feature type="transmembrane region" description="Helical" evidence="1">
    <location>
        <begin position="156"/>
        <end position="173"/>
    </location>
</feature>
<feature type="transmembrane region" description="Helical" evidence="1">
    <location>
        <begin position="287"/>
        <end position="309"/>
    </location>
</feature>
<dbReference type="Proteomes" id="UP000005952">
    <property type="component" value="Chromosome"/>
</dbReference>
<dbReference type="eggNOG" id="ENOG502Z8Y9">
    <property type="taxonomic scope" value="Bacteria"/>
</dbReference>
<protein>
    <recommendedName>
        <fullName evidence="4">DUF2157 domain-containing protein</fullName>
    </recommendedName>
</protein>
<dbReference type="KEGG" id="hdt:HYPDE_40098"/>
<evidence type="ECO:0008006" key="4">
    <source>
        <dbReference type="Google" id="ProtNLM"/>
    </source>
</evidence>
<dbReference type="OrthoDB" id="9770600at2"/>
<evidence type="ECO:0000256" key="1">
    <source>
        <dbReference type="SAM" id="Phobius"/>
    </source>
</evidence>
<gene>
    <name evidence="2" type="ORF">HYPDE_40098</name>
</gene>
<evidence type="ECO:0000313" key="3">
    <source>
        <dbReference type="Proteomes" id="UP000005952"/>
    </source>
</evidence>
<feature type="transmembrane region" description="Helical" evidence="1">
    <location>
        <begin position="61"/>
        <end position="79"/>
    </location>
</feature>
<dbReference type="EMBL" id="CP005587">
    <property type="protein sequence ID" value="AGK59688.1"/>
    <property type="molecule type" value="Genomic_DNA"/>
</dbReference>
<dbReference type="HOGENOM" id="CLU_831222_0_0_5"/>
<keyword evidence="3" id="KW-1185">Reference proteome</keyword>
<dbReference type="RefSeq" id="WP_015599703.1">
    <property type="nucleotide sequence ID" value="NC_021172.1"/>
</dbReference>
<keyword evidence="1" id="KW-0812">Transmembrane</keyword>
<feature type="transmembrane region" description="Helical" evidence="1">
    <location>
        <begin position="315"/>
        <end position="337"/>
    </location>
</feature>
<name>N0B9I5_9HYPH</name>
<feature type="transmembrane region" description="Helical" evidence="1">
    <location>
        <begin position="261"/>
        <end position="280"/>
    </location>
</feature>
<organism evidence="2 3">
    <name type="scientific">Hyphomicrobium denitrificans 1NES1</name>
    <dbReference type="NCBI Taxonomy" id="670307"/>
    <lineage>
        <taxon>Bacteria</taxon>
        <taxon>Pseudomonadati</taxon>
        <taxon>Pseudomonadota</taxon>
        <taxon>Alphaproteobacteria</taxon>
        <taxon>Hyphomicrobiales</taxon>
        <taxon>Hyphomicrobiaceae</taxon>
        <taxon>Hyphomicrobium</taxon>
    </lineage>
</organism>
<keyword evidence="1" id="KW-1133">Transmembrane helix</keyword>
<proteinExistence type="predicted"/>
<evidence type="ECO:0000313" key="2">
    <source>
        <dbReference type="EMBL" id="AGK59688.1"/>
    </source>
</evidence>
<accession>N0B9I5</accession>
<feature type="transmembrane region" description="Helical" evidence="1">
    <location>
        <begin position="85"/>
        <end position="106"/>
    </location>
</feature>
<feature type="transmembrane region" description="Helical" evidence="1">
    <location>
        <begin position="180"/>
        <end position="197"/>
    </location>
</feature>
<keyword evidence="1" id="KW-0472">Membrane</keyword>
<reference evidence="2 3" key="1">
    <citation type="journal article" date="2013" name="Genome Announc.">
        <title>Genome sequences for three denitrifying bacterial strains isolated from a uranium- and nitrate-contaminated subsurface environment.</title>
        <authorList>
            <person name="Venkatramanan R."/>
            <person name="Prakash O."/>
            <person name="Woyke T."/>
            <person name="Chain P."/>
            <person name="Goodwin L.A."/>
            <person name="Watson D."/>
            <person name="Brooks S."/>
            <person name="Kostka J.E."/>
            <person name="Green S.J."/>
        </authorList>
    </citation>
    <scope>NUCLEOTIDE SEQUENCE [LARGE SCALE GENOMIC DNA]</scope>
    <source>
        <strain evidence="2 3">1NES1</strain>
    </source>
</reference>
<feature type="transmembrane region" description="Helical" evidence="1">
    <location>
        <begin position="203"/>
        <end position="223"/>
    </location>
</feature>
<feature type="transmembrane region" description="Helical" evidence="1">
    <location>
        <begin position="113"/>
        <end position="136"/>
    </location>
</feature>
<dbReference type="STRING" id="670307.HYPDE_40098"/>
<sequence>MANGLSPDDLKAAVDAGVIDAVQAEKLRAMRGSTAPVIGPDGEPALADEERFRFLNGFNDVFLTIGVLLVAGAVLAATSTSFFGLGWAATMAVGAAVFWVLSEILVARLRAVLPGMVLAILFVVFAAAAVVIQLHWDNLKTSNWDVASELAFWRKPTLVFGLPALIASLIYYLRFRLPFTLALIACFGYVVAARSLYEIGVGFSFAAIGYGLIVLAVALLYDARDPRRVTRLSDCAFWLHLVAAPLIVSPALMLIKHATNSGATSAIVLLTVFLLAIFALAIDRRALLVSSLASFTVAVYDILSGGVALPNSGGIPISFILTLALVGGFVLLLGVFWHPLRQRLLPLFQNLPFARYLPPARQ</sequence>
<feature type="transmembrane region" description="Helical" evidence="1">
    <location>
        <begin position="235"/>
        <end position="255"/>
    </location>
</feature>